<dbReference type="GeneID" id="107222028"/>
<protein>
    <submittedName>
        <fullName evidence="3">Uncharacterized protein LOC107222028 isoform X1</fullName>
    </submittedName>
</protein>
<proteinExistence type="predicted"/>
<keyword evidence="1" id="KW-0175">Coiled coil</keyword>
<sequence length="375" mass="44103">MFGMDRAVCTPQESCRQFHSGLQNSLKQVPVKNFSKLISKYKYCASGSWKIEKKQKLRKLTTEIKGFQSTLRIFNVDMSYRFFLLTFMVIGMCDTFGQSFWRNNLPISLDESTSPDVQLERDTLSYLEPASRAKRFDDRQNMANSFYKRRQTSKNSVILKHMTVRKSYAIYHDVHLELELPDARYTIFNYGPSNSMRDLRVLNRSEKKFARSTRCKSNKKQFSERVRTVPTNRLFDNDGARQSTRNWKSNAKRPNFDLEVAGKVRSNNLDSTTDESNARRFYWEPIFDGGVIESIGSLFSDRIKDEANRERIEREEIRNEKLIKKYTALLNDPEQYKKLQQESANSPSYINQVIRRTLLPRLEEEMREYAANKPL</sequence>
<name>A0ABM3FEQ9_NEOLC</name>
<reference evidence="3" key="1">
    <citation type="submission" date="2025-08" db="UniProtKB">
        <authorList>
            <consortium name="RefSeq"/>
        </authorList>
    </citation>
    <scope>IDENTIFICATION</scope>
    <source>
        <tissue evidence="3">Thorax and Abdomen</tissue>
    </source>
</reference>
<gene>
    <name evidence="3" type="primary">LOC107222028</name>
</gene>
<dbReference type="RefSeq" id="XP_046586508.1">
    <property type="nucleotide sequence ID" value="XM_046730552.1"/>
</dbReference>
<accession>A0ABM3FEQ9</accession>
<evidence type="ECO:0000313" key="2">
    <source>
        <dbReference type="Proteomes" id="UP000829291"/>
    </source>
</evidence>
<keyword evidence="2" id="KW-1185">Reference proteome</keyword>
<dbReference type="Proteomes" id="UP000829291">
    <property type="component" value="Chromosome 1"/>
</dbReference>
<evidence type="ECO:0000256" key="1">
    <source>
        <dbReference type="SAM" id="Coils"/>
    </source>
</evidence>
<organism evidence="2 3">
    <name type="scientific">Neodiprion lecontei</name>
    <name type="common">Redheaded pine sawfly</name>
    <dbReference type="NCBI Taxonomy" id="441921"/>
    <lineage>
        <taxon>Eukaryota</taxon>
        <taxon>Metazoa</taxon>
        <taxon>Ecdysozoa</taxon>
        <taxon>Arthropoda</taxon>
        <taxon>Hexapoda</taxon>
        <taxon>Insecta</taxon>
        <taxon>Pterygota</taxon>
        <taxon>Neoptera</taxon>
        <taxon>Endopterygota</taxon>
        <taxon>Hymenoptera</taxon>
        <taxon>Tenthredinoidea</taxon>
        <taxon>Diprionidae</taxon>
        <taxon>Diprioninae</taxon>
        <taxon>Neodiprion</taxon>
    </lineage>
</organism>
<feature type="coiled-coil region" evidence="1">
    <location>
        <begin position="300"/>
        <end position="332"/>
    </location>
</feature>
<evidence type="ECO:0000313" key="3">
    <source>
        <dbReference type="RefSeq" id="XP_046586508.1"/>
    </source>
</evidence>